<evidence type="ECO:0000256" key="8">
    <source>
        <dbReference type="ARBA" id="ARBA00023170"/>
    </source>
</evidence>
<evidence type="ECO:0000256" key="7">
    <source>
        <dbReference type="ARBA" id="ARBA00023163"/>
    </source>
</evidence>
<dbReference type="Gene3D" id="3.30.50.10">
    <property type="entry name" value="Erythroid Transcription Factor GATA-1, subunit A"/>
    <property type="match status" value="1"/>
</dbReference>
<dbReference type="GO" id="GO:0003700">
    <property type="term" value="F:DNA-binding transcription factor activity"/>
    <property type="evidence" value="ECO:0007669"/>
    <property type="project" value="InterPro"/>
</dbReference>
<protein>
    <submittedName>
        <fullName evidence="13">NR LBD domain-containing protein</fullName>
    </submittedName>
</protein>
<dbReference type="PROSITE" id="PS51843">
    <property type="entry name" value="NR_LBD"/>
    <property type="match status" value="1"/>
</dbReference>
<evidence type="ECO:0000256" key="5">
    <source>
        <dbReference type="ARBA" id="ARBA00023015"/>
    </source>
</evidence>
<dbReference type="PRINTS" id="PR00047">
    <property type="entry name" value="STROIDFINGER"/>
</dbReference>
<feature type="domain" description="NR LBD" evidence="11">
    <location>
        <begin position="112"/>
        <end position="344"/>
    </location>
</feature>
<dbReference type="SMART" id="SM00430">
    <property type="entry name" value="HOLI"/>
    <property type="match status" value="1"/>
</dbReference>
<evidence type="ECO:0000256" key="3">
    <source>
        <dbReference type="ARBA" id="ARBA00022771"/>
    </source>
</evidence>
<evidence type="ECO:0000256" key="2">
    <source>
        <dbReference type="ARBA" id="ARBA00022723"/>
    </source>
</evidence>
<evidence type="ECO:0000259" key="10">
    <source>
        <dbReference type="PROSITE" id="PS51030"/>
    </source>
</evidence>
<proteinExistence type="inferred from homology"/>
<dbReference type="Pfam" id="PF00104">
    <property type="entry name" value="Hormone_recep"/>
    <property type="match status" value="1"/>
</dbReference>
<evidence type="ECO:0000313" key="13">
    <source>
        <dbReference type="WBParaSite" id="Csp11.Scaffold630.g20040.t1"/>
    </source>
</evidence>
<dbReference type="PANTHER" id="PTHR45886">
    <property type="entry name" value="NUCLEAR HORMONE RECEPTOR FAMILY-RELATED-RELATED"/>
    <property type="match status" value="1"/>
</dbReference>
<evidence type="ECO:0000256" key="9">
    <source>
        <dbReference type="ARBA" id="ARBA00023242"/>
    </source>
</evidence>
<dbReference type="WBParaSite" id="Csp11.Scaffold630.g20040.t1">
    <property type="protein sequence ID" value="Csp11.Scaffold630.g20040.t1"/>
    <property type="gene ID" value="Csp11.Scaffold630.g20040"/>
</dbReference>
<evidence type="ECO:0000256" key="1">
    <source>
        <dbReference type="ARBA" id="ARBA00005993"/>
    </source>
</evidence>
<keyword evidence="12" id="KW-1185">Reference proteome</keyword>
<dbReference type="SMART" id="SM00399">
    <property type="entry name" value="ZnF_C4"/>
    <property type="match status" value="1"/>
</dbReference>
<dbReference type="PANTHER" id="PTHR45886:SF13">
    <property type="entry name" value="NUCLEAR RECEPTOR DOMAIN-CONTAINING PROTEIN"/>
    <property type="match status" value="1"/>
</dbReference>
<keyword evidence="8" id="KW-0675">Receptor</keyword>
<keyword evidence="6" id="KW-0238">DNA-binding</keyword>
<keyword evidence="3" id="KW-0863">Zinc-finger</keyword>
<evidence type="ECO:0000256" key="4">
    <source>
        <dbReference type="ARBA" id="ARBA00022833"/>
    </source>
</evidence>
<dbReference type="InterPro" id="IPR013088">
    <property type="entry name" value="Znf_NHR/GATA"/>
</dbReference>
<dbReference type="InterPro" id="IPR000536">
    <property type="entry name" value="Nucl_hrmn_rcpt_lig-bd"/>
</dbReference>
<dbReference type="SUPFAM" id="SSF48508">
    <property type="entry name" value="Nuclear receptor ligand-binding domain"/>
    <property type="match status" value="1"/>
</dbReference>
<dbReference type="Proteomes" id="UP000095282">
    <property type="component" value="Unplaced"/>
</dbReference>
<comment type="similarity">
    <text evidence="1">Belongs to the nuclear hormone receptor family.</text>
</comment>
<evidence type="ECO:0000313" key="12">
    <source>
        <dbReference type="Proteomes" id="UP000095282"/>
    </source>
</evidence>
<keyword evidence="9" id="KW-0539">Nucleus</keyword>
<evidence type="ECO:0000259" key="11">
    <source>
        <dbReference type="PROSITE" id="PS51843"/>
    </source>
</evidence>
<keyword evidence="7" id="KW-0804">Transcription</keyword>
<dbReference type="Gene3D" id="1.10.565.10">
    <property type="entry name" value="Retinoid X Receptor"/>
    <property type="match status" value="1"/>
</dbReference>
<evidence type="ECO:0000256" key="6">
    <source>
        <dbReference type="ARBA" id="ARBA00023125"/>
    </source>
</evidence>
<keyword evidence="2" id="KW-0479">Metal-binding</keyword>
<keyword evidence="5" id="KW-0805">Transcription regulation</keyword>
<sequence length="344" mass="40360">MDVGSDLESPTNQFCKVCDRKAYGRHYGVISCDACKMFFRRVYLGNMLYSCRRLGNCFNTPSISRPWKCQSCRYKRCIDNGMEFVASSPPVTEVIDTKFKKLEKMLGELRLKDIDRQAKLSSFYSLDDPCLEDVLKDPMAAPNHVVDPHEWAFLALFSHMKYFMDFKFVQNLSVRDQKIIFQFSTLKLTYFCGLMRTLNEKRMKMLNPGGQEIYPDDLIVHYRSTPYSLARICSEPVDRMIEWRITNEEFYLLNLIFFCNPAIPGISNTTQMSLTRKRNKYSGALFHYCQIKYQQSAPSRLADLYSLYGIITTNAQQMENLFYMFNFNTPEFKFRNLVTDLFHL</sequence>
<keyword evidence="4" id="KW-0862">Zinc</keyword>
<organism evidence="12 13">
    <name type="scientific">Caenorhabditis tropicalis</name>
    <dbReference type="NCBI Taxonomy" id="1561998"/>
    <lineage>
        <taxon>Eukaryota</taxon>
        <taxon>Metazoa</taxon>
        <taxon>Ecdysozoa</taxon>
        <taxon>Nematoda</taxon>
        <taxon>Chromadorea</taxon>
        <taxon>Rhabditida</taxon>
        <taxon>Rhabditina</taxon>
        <taxon>Rhabditomorpha</taxon>
        <taxon>Rhabditoidea</taxon>
        <taxon>Rhabditidae</taxon>
        <taxon>Peloderinae</taxon>
        <taxon>Caenorhabditis</taxon>
    </lineage>
</organism>
<accession>A0A1I7UWH2</accession>
<dbReference type="Pfam" id="PF00105">
    <property type="entry name" value="zf-C4"/>
    <property type="match status" value="1"/>
</dbReference>
<dbReference type="SUPFAM" id="SSF57716">
    <property type="entry name" value="Glucocorticoid receptor-like (DNA-binding domain)"/>
    <property type="match status" value="1"/>
</dbReference>
<dbReference type="GO" id="GO:0043565">
    <property type="term" value="F:sequence-specific DNA binding"/>
    <property type="evidence" value="ECO:0007669"/>
    <property type="project" value="InterPro"/>
</dbReference>
<dbReference type="InterPro" id="IPR001628">
    <property type="entry name" value="Znf_hrmn_rcpt"/>
</dbReference>
<feature type="domain" description="Nuclear receptor" evidence="10">
    <location>
        <begin position="12"/>
        <end position="89"/>
    </location>
</feature>
<reference evidence="13" key="1">
    <citation type="submission" date="2016-11" db="UniProtKB">
        <authorList>
            <consortium name="WormBaseParasite"/>
        </authorList>
    </citation>
    <scope>IDENTIFICATION</scope>
</reference>
<dbReference type="STRING" id="1561998.A0A1I7UWH2"/>
<dbReference type="InterPro" id="IPR035500">
    <property type="entry name" value="NHR-like_dom_sf"/>
</dbReference>
<dbReference type="PROSITE" id="PS51030">
    <property type="entry name" value="NUCLEAR_REC_DBD_2"/>
    <property type="match status" value="1"/>
</dbReference>
<dbReference type="GO" id="GO:0008270">
    <property type="term" value="F:zinc ion binding"/>
    <property type="evidence" value="ECO:0007669"/>
    <property type="project" value="UniProtKB-KW"/>
</dbReference>
<name>A0A1I7UWH2_9PELO</name>
<dbReference type="AlphaFoldDB" id="A0A1I7UWH2"/>